<evidence type="ECO:0000313" key="2">
    <source>
        <dbReference type="EMBL" id="MDJ1158373.1"/>
    </source>
</evidence>
<dbReference type="Gene3D" id="3.40.250.10">
    <property type="entry name" value="Rhodanese-like domain"/>
    <property type="match status" value="1"/>
</dbReference>
<comment type="caution">
    <text evidence="2">The sequence shown here is derived from an EMBL/GenBank/DDBJ whole genome shotgun (WGS) entry which is preliminary data.</text>
</comment>
<evidence type="ECO:0000259" key="1">
    <source>
        <dbReference type="PROSITE" id="PS50206"/>
    </source>
</evidence>
<dbReference type="InterPro" id="IPR036873">
    <property type="entry name" value="Rhodanese-like_dom_sf"/>
</dbReference>
<dbReference type="RefSeq" id="WP_283740358.1">
    <property type="nucleotide sequence ID" value="NZ_JASJEV010000004.1"/>
</dbReference>
<evidence type="ECO:0000313" key="3">
    <source>
        <dbReference type="Proteomes" id="UP001321492"/>
    </source>
</evidence>
<sequence length="282" mass="30253">MGTPAVPSSFLIDPPDLFEALLGTVPPLLVDVGRRELVDERGTILPAAWLLDAADAADILASEAAGRRVVVACAHGHNRSQGVAAALRARGIAAQVLRDGFDSWLAAGLPVVRRRAGPVVLGEAPTSWVTRRRPKIDRVACPWLIARFLDARARFLFVEPDQVLAVADDLGGIAYDLPGAPFEHDGELCSFDALVRAFGLDALPELRDLALIVRGADTDRLDLVPQCAGLLAVALGLSARHGDDDAAVLRDGFIVYDGLLAWLRHARGERHLWVRPARETAA</sequence>
<dbReference type="Proteomes" id="UP001321492">
    <property type="component" value="Unassembled WGS sequence"/>
</dbReference>
<dbReference type="EMBL" id="JASJEV010000004">
    <property type="protein sequence ID" value="MDJ1158373.1"/>
    <property type="molecule type" value="Genomic_DNA"/>
</dbReference>
<dbReference type="Pfam" id="PF00581">
    <property type="entry name" value="Rhodanese"/>
    <property type="match status" value="1"/>
</dbReference>
<protein>
    <submittedName>
        <fullName evidence="2">Chromate resistance protein</fullName>
    </submittedName>
</protein>
<feature type="domain" description="Rhodanese" evidence="1">
    <location>
        <begin position="36"/>
        <end position="113"/>
    </location>
</feature>
<dbReference type="SUPFAM" id="SSF52821">
    <property type="entry name" value="Rhodanese/Cell cycle control phosphatase"/>
    <property type="match status" value="1"/>
</dbReference>
<gene>
    <name evidence="2" type="ORF">QNA08_09025</name>
</gene>
<dbReference type="InterPro" id="IPR018634">
    <property type="entry name" value="ChrB_C"/>
</dbReference>
<name>A0ABT7AG72_9HYPH</name>
<proteinExistence type="predicted"/>
<dbReference type="PROSITE" id="PS50206">
    <property type="entry name" value="RHODANESE_3"/>
    <property type="match status" value="1"/>
</dbReference>
<reference evidence="2 3" key="1">
    <citation type="submission" date="2023-05" db="EMBL/GenBank/DDBJ databases">
        <title>Chelatococcus sp. nov., a moderately thermophilic bacterium isolated from hot spring microbial mat.</title>
        <authorList>
            <person name="Hu C.-J."/>
            <person name="Li W.-J."/>
        </authorList>
    </citation>
    <scope>NUCLEOTIDE SEQUENCE [LARGE SCALE GENOMIC DNA]</scope>
    <source>
        <strain evidence="2 3">SYSU G07232</strain>
    </source>
</reference>
<dbReference type="InterPro" id="IPR001763">
    <property type="entry name" value="Rhodanese-like_dom"/>
</dbReference>
<keyword evidence="3" id="KW-1185">Reference proteome</keyword>
<dbReference type="Pfam" id="PF09828">
    <property type="entry name" value="ChrB_C"/>
    <property type="match status" value="1"/>
</dbReference>
<accession>A0ABT7AG72</accession>
<organism evidence="2 3">
    <name type="scientific">Chelatococcus albus</name>
    <dbReference type="NCBI Taxonomy" id="3047466"/>
    <lineage>
        <taxon>Bacteria</taxon>
        <taxon>Pseudomonadati</taxon>
        <taxon>Pseudomonadota</taxon>
        <taxon>Alphaproteobacteria</taxon>
        <taxon>Hyphomicrobiales</taxon>
        <taxon>Chelatococcaceae</taxon>
        <taxon>Chelatococcus</taxon>
    </lineage>
</organism>